<feature type="domain" description="Metalloprotease TldD/E C-terminal" evidence="3">
    <location>
        <begin position="330"/>
        <end position="544"/>
    </location>
</feature>
<proteinExistence type="inferred from homology"/>
<evidence type="ECO:0000313" key="4">
    <source>
        <dbReference type="EMBL" id="AEU36454.1"/>
    </source>
</evidence>
<feature type="signal peptide" evidence="2">
    <location>
        <begin position="1"/>
        <end position="20"/>
    </location>
</feature>
<evidence type="ECO:0000313" key="5">
    <source>
        <dbReference type="Proteomes" id="UP000007113"/>
    </source>
</evidence>
<comment type="similarity">
    <text evidence="1">Belongs to the peptidase U62 family.</text>
</comment>
<gene>
    <name evidence="4" type="ordered locus">AciX8_2125</name>
</gene>
<dbReference type="KEGG" id="gma:AciX8_2125"/>
<protein>
    <submittedName>
        <fullName evidence="4">Peptidase U62 modulator of DNA gyrase</fullName>
    </submittedName>
</protein>
<feature type="chain" id="PRO_5003512363" evidence="2">
    <location>
        <begin position="21"/>
        <end position="563"/>
    </location>
</feature>
<dbReference type="GO" id="GO:0008237">
    <property type="term" value="F:metallopeptidase activity"/>
    <property type="evidence" value="ECO:0007669"/>
    <property type="project" value="InterPro"/>
</dbReference>
<dbReference type="Pfam" id="PF19289">
    <property type="entry name" value="PmbA_TldD_3rd"/>
    <property type="match status" value="1"/>
</dbReference>
<dbReference type="STRING" id="682795.AciX8_2125"/>
<dbReference type="Proteomes" id="UP000007113">
    <property type="component" value="Chromosome"/>
</dbReference>
<evidence type="ECO:0000256" key="2">
    <source>
        <dbReference type="SAM" id="SignalP"/>
    </source>
</evidence>
<dbReference type="eggNOG" id="COG0312">
    <property type="taxonomic scope" value="Bacteria"/>
</dbReference>
<organism evidence="4 5">
    <name type="scientific">Granulicella mallensis (strain ATCC BAA-1857 / DSM 23137 / MP5ACTX8)</name>
    <dbReference type="NCBI Taxonomy" id="682795"/>
    <lineage>
        <taxon>Bacteria</taxon>
        <taxon>Pseudomonadati</taxon>
        <taxon>Acidobacteriota</taxon>
        <taxon>Terriglobia</taxon>
        <taxon>Terriglobales</taxon>
        <taxon>Acidobacteriaceae</taxon>
        <taxon>Granulicella</taxon>
    </lineage>
</organism>
<keyword evidence="5" id="KW-1185">Reference proteome</keyword>
<keyword evidence="2" id="KW-0732">Signal</keyword>
<dbReference type="RefSeq" id="WP_014265332.1">
    <property type="nucleotide sequence ID" value="NC_016631.1"/>
</dbReference>
<dbReference type="InterPro" id="IPR051463">
    <property type="entry name" value="Peptidase_U62_metallo"/>
</dbReference>
<dbReference type="GO" id="GO:0006508">
    <property type="term" value="P:proteolysis"/>
    <property type="evidence" value="ECO:0007669"/>
    <property type="project" value="InterPro"/>
</dbReference>
<dbReference type="InterPro" id="IPR036059">
    <property type="entry name" value="TldD/PmbA_sf"/>
</dbReference>
<dbReference type="AlphaFoldDB" id="G8NUK3"/>
<dbReference type="PANTHER" id="PTHR30624">
    <property type="entry name" value="UNCHARACTERIZED PROTEIN TLDD AND PMBA"/>
    <property type="match status" value="1"/>
</dbReference>
<dbReference type="EMBL" id="CP003130">
    <property type="protein sequence ID" value="AEU36454.1"/>
    <property type="molecule type" value="Genomic_DNA"/>
</dbReference>
<dbReference type="InterPro" id="IPR045569">
    <property type="entry name" value="Metalloprtase-TldD/E_C"/>
</dbReference>
<dbReference type="PANTHER" id="PTHR30624:SF0">
    <property type="entry name" value="METALLOPROTEASE SLR0863"/>
    <property type="match status" value="1"/>
</dbReference>
<dbReference type="SUPFAM" id="SSF111283">
    <property type="entry name" value="Putative modulator of DNA gyrase, PmbA/TldD"/>
    <property type="match status" value="1"/>
</dbReference>
<reference evidence="4 5" key="1">
    <citation type="submission" date="2011-11" db="EMBL/GenBank/DDBJ databases">
        <title>Complete sequence of Granulicella mallensis MP5ACTX8.</title>
        <authorList>
            <consortium name="US DOE Joint Genome Institute"/>
            <person name="Lucas S."/>
            <person name="Copeland A."/>
            <person name="Lapidus A."/>
            <person name="Cheng J.-F."/>
            <person name="Goodwin L."/>
            <person name="Pitluck S."/>
            <person name="Peters L."/>
            <person name="Lu M."/>
            <person name="Detter J.C."/>
            <person name="Han C."/>
            <person name="Tapia R."/>
            <person name="Land M."/>
            <person name="Hauser L."/>
            <person name="Kyrpides N."/>
            <person name="Ivanova N."/>
            <person name="Mikhailova N."/>
            <person name="Pagani I."/>
            <person name="Rawat S."/>
            <person name="Mannisto M."/>
            <person name="Haggblom M."/>
            <person name="Woyke T."/>
        </authorList>
    </citation>
    <scope>NUCLEOTIDE SEQUENCE [LARGE SCALE GENOMIC DNA]</scope>
    <source>
        <strain evidence="5">ATCC BAA-1857 / DSM 23137 / MP5ACTX8</strain>
    </source>
</reference>
<dbReference type="OrthoDB" id="9788526at2"/>
<name>G8NUK3_GRAMM</name>
<evidence type="ECO:0000259" key="3">
    <source>
        <dbReference type="Pfam" id="PF19289"/>
    </source>
</evidence>
<sequence length="563" mass="61448" precursor="true">MKRHLLVLGLFLLASSHLRAQQDDVETRAMRDEMQRSMKQLHLEGMDGPYYIAYKIVDADTLEARASLGSLVSSAESRSRVLSVSVRVGSYDLDNTNFSPAGGGLAALLGSLASGNTVLPVDDSYDELRRKIWLATDSAYKKAVEDLSAKKAALLNKNRDEKVPDFSKSSPHQESETLPLVHEKLADAEHLVRIASAVFRTLPSVEASEAQFEVSNTTEHFLNSEGTTYVRQIPTLYFQSSASMQNVTGEIFRDSYSVYGRSLAELPAETALVQGSQDVVDRLTARRKGHVAKRYNGPVLLEGQSAAELFAHDFAPLLSSRMHSGGEGGSLLALLTGANTTSTSSMLNKVGSRVLPEFLTVVDNPQLTQAEGHTLFGNYKFDEEGTPSQETVLIQDGFLKTLLTSRAPVRGMLQSTGNMRERGILAGNLFLNSTKSASTDELKTQLIDLLKARNLEFGIIIRRLSGNIATECSRVYPDGHEEALRDARVAEVTASSFKDILAVSKDRTVYTERVAANSLAGLLSHGDLITYVVPDMLFEDMTVEHVPNESPKLPDIPSPLAAN</sequence>
<accession>G8NUK3</accession>
<evidence type="ECO:0000256" key="1">
    <source>
        <dbReference type="ARBA" id="ARBA00005836"/>
    </source>
</evidence>
<dbReference type="HOGENOM" id="CLU_034186_0_0_0"/>
<dbReference type="GO" id="GO:0005829">
    <property type="term" value="C:cytosol"/>
    <property type="evidence" value="ECO:0007669"/>
    <property type="project" value="TreeGrafter"/>
</dbReference>